<evidence type="ECO:0000313" key="1">
    <source>
        <dbReference type="EMBL" id="KAI4833016.1"/>
    </source>
</evidence>
<reference evidence="1" key="1">
    <citation type="submission" date="2022-05" db="EMBL/GenBank/DDBJ databases">
        <title>Chromosome-level genome of Chaenocephalus aceratus.</title>
        <authorList>
            <person name="Park H."/>
        </authorList>
    </citation>
    <scope>NUCLEOTIDE SEQUENCE</scope>
    <source>
        <strain evidence="1">KU_202001</strain>
    </source>
</reference>
<comment type="caution">
    <text evidence="1">The sequence shown here is derived from an EMBL/GenBank/DDBJ whole genome shotgun (WGS) entry which is preliminary data.</text>
</comment>
<dbReference type="Proteomes" id="UP001057452">
    <property type="component" value="Chromosome 1"/>
</dbReference>
<accession>A0ACB9XYV2</accession>
<protein>
    <submittedName>
        <fullName evidence="1">Uncharacterized protein</fullName>
    </submittedName>
</protein>
<evidence type="ECO:0000313" key="2">
    <source>
        <dbReference type="Proteomes" id="UP001057452"/>
    </source>
</evidence>
<proteinExistence type="predicted"/>
<name>A0ACB9XYV2_CHAAC</name>
<feature type="non-terminal residue" evidence="1">
    <location>
        <position position="1"/>
    </location>
</feature>
<sequence length="119" mass="12810">LTALIGPKAGQYESFPLWTSLPSSLPFSLALCLPLKIDGKLHASGVVTVFHQGTTYFSYAQRNTMIGRKDGKGGRTVVETATSVYACDIEIDEVTLEREMQGGSTSSGEKKTVPKGRRA</sequence>
<organism evidence="1 2">
    <name type="scientific">Chaenocephalus aceratus</name>
    <name type="common">Blackfin icefish</name>
    <name type="synonym">Chaenichthys aceratus</name>
    <dbReference type="NCBI Taxonomy" id="36190"/>
    <lineage>
        <taxon>Eukaryota</taxon>
        <taxon>Metazoa</taxon>
        <taxon>Chordata</taxon>
        <taxon>Craniata</taxon>
        <taxon>Vertebrata</taxon>
        <taxon>Euteleostomi</taxon>
        <taxon>Actinopterygii</taxon>
        <taxon>Neopterygii</taxon>
        <taxon>Teleostei</taxon>
        <taxon>Neoteleostei</taxon>
        <taxon>Acanthomorphata</taxon>
        <taxon>Eupercaria</taxon>
        <taxon>Perciformes</taxon>
        <taxon>Notothenioidei</taxon>
        <taxon>Channichthyidae</taxon>
        <taxon>Chaenocephalus</taxon>
    </lineage>
</organism>
<dbReference type="EMBL" id="CM043785">
    <property type="protein sequence ID" value="KAI4833016.1"/>
    <property type="molecule type" value="Genomic_DNA"/>
</dbReference>
<feature type="non-terminal residue" evidence="1">
    <location>
        <position position="119"/>
    </location>
</feature>
<gene>
    <name evidence="1" type="ORF">KUCAC02_015949</name>
</gene>
<keyword evidence="2" id="KW-1185">Reference proteome</keyword>